<name>A0AAE3GGU8_9PSEU</name>
<dbReference type="GO" id="GO:0003824">
    <property type="term" value="F:catalytic activity"/>
    <property type="evidence" value="ECO:0007669"/>
    <property type="project" value="InterPro"/>
</dbReference>
<evidence type="ECO:0000313" key="3">
    <source>
        <dbReference type="Proteomes" id="UP001206128"/>
    </source>
</evidence>
<sequence>MLVSLTRVGGARQRFDKAFAVLGVEPATMARAFAAAEFRIGGKPAPVVPVEGTPGLFALRVPMSWLGSRPARDDLFADLADATRRLAEIARRTGGSLAAAGIATTGHAGVLGGDVHVVEVLSPVEQEVLCNLLRSRVPALIAMAGRGVTGVGRPVDRTGSRWLAGSRSHLATRFLASTTDEHLDRVKAELRRRDGVAQLDRMDVSPNAEPDGTLTVVVRCLDAAATLAGARAHALVLGALATRARRMVRDGRRTGHEPQRLLEENRARAVADGLRARLAVEERGPARRGTGDDRGAPAEKRRRPARDVVRAMVTDVAVELRNLDASAEELAPVLLALDLPDLGVKRGSAEADLLAHWADGGDAHLLARCVDALTDAAPGGPLLAALDQTFPGRVAVVMGTWRKRIAEARVTGPERQPARPNHGGRGDRRGGGKRSGRQRGDRREGR</sequence>
<evidence type="ECO:0000256" key="1">
    <source>
        <dbReference type="SAM" id="MobiDB-lite"/>
    </source>
</evidence>
<dbReference type="RefSeq" id="WP_253774346.1">
    <property type="nucleotide sequence ID" value="NZ_JAMTCK010000010.1"/>
</dbReference>
<dbReference type="EMBL" id="JAMTCK010000010">
    <property type="protein sequence ID" value="MCP2167448.1"/>
    <property type="molecule type" value="Genomic_DNA"/>
</dbReference>
<accession>A0AAE3GGU8</accession>
<dbReference type="SUPFAM" id="SSF55931">
    <property type="entry name" value="Glutamine synthetase/guanido kinase"/>
    <property type="match status" value="1"/>
</dbReference>
<reference evidence="2" key="1">
    <citation type="submission" date="2022-06" db="EMBL/GenBank/DDBJ databases">
        <title>Genomic Encyclopedia of Archaeal and Bacterial Type Strains, Phase II (KMG-II): from individual species to whole genera.</title>
        <authorList>
            <person name="Goeker M."/>
        </authorList>
    </citation>
    <scope>NUCLEOTIDE SEQUENCE</scope>
    <source>
        <strain evidence="2">DSM 43935</strain>
    </source>
</reference>
<feature type="region of interest" description="Disordered" evidence="1">
    <location>
        <begin position="281"/>
        <end position="305"/>
    </location>
</feature>
<dbReference type="Gene3D" id="3.30.590.20">
    <property type="match status" value="1"/>
</dbReference>
<feature type="region of interest" description="Disordered" evidence="1">
    <location>
        <begin position="407"/>
        <end position="446"/>
    </location>
</feature>
<gene>
    <name evidence="2" type="ORF">LX83_004321</name>
</gene>
<dbReference type="AlphaFoldDB" id="A0AAE3GGU8"/>
<organism evidence="2 3">
    <name type="scientific">Goodfellowiella coeruleoviolacea</name>
    <dbReference type="NCBI Taxonomy" id="334858"/>
    <lineage>
        <taxon>Bacteria</taxon>
        <taxon>Bacillati</taxon>
        <taxon>Actinomycetota</taxon>
        <taxon>Actinomycetes</taxon>
        <taxon>Pseudonocardiales</taxon>
        <taxon>Pseudonocardiaceae</taxon>
        <taxon>Goodfellowiella</taxon>
    </lineage>
</organism>
<comment type="caution">
    <text evidence="2">The sequence shown here is derived from an EMBL/GenBank/DDBJ whole genome shotgun (WGS) entry which is preliminary data.</text>
</comment>
<proteinExistence type="predicted"/>
<evidence type="ECO:0000313" key="2">
    <source>
        <dbReference type="EMBL" id="MCP2167448.1"/>
    </source>
</evidence>
<dbReference type="Proteomes" id="UP001206128">
    <property type="component" value="Unassembled WGS sequence"/>
</dbReference>
<dbReference type="InterPro" id="IPR014746">
    <property type="entry name" value="Gln_synth/guanido_kin_cat_dom"/>
</dbReference>
<protein>
    <submittedName>
        <fullName evidence="2">Uncharacterized protein</fullName>
    </submittedName>
</protein>
<keyword evidence="3" id="KW-1185">Reference proteome</keyword>